<dbReference type="EMBL" id="FQZG01000110">
    <property type="protein sequence ID" value="SHJ93009.1"/>
    <property type="molecule type" value="Genomic_DNA"/>
</dbReference>
<proteinExistence type="inferred from homology"/>
<dbReference type="Gene3D" id="3.40.50.2300">
    <property type="match status" value="1"/>
</dbReference>
<evidence type="ECO:0000256" key="2">
    <source>
        <dbReference type="PIRSR" id="PIRSR600888-3"/>
    </source>
</evidence>
<dbReference type="Pfam" id="PF01451">
    <property type="entry name" value="LMWPc"/>
    <property type="match status" value="1"/>
</dbReference>
<dbReference type="Proteomes" id="UP000184512">
    <property type="component" value="Unassembled WGS sequence"/>
</dbReference>
<dbReference type="Pfam" id="PF00908">
    <property type="entry name" value="dTDP_sugar_isom"/>
    <property type="match status" value="1"/>
</dbReference>
<gene>
    <name evidence="4" type="ORF">SAMN02745244_03601</name>
</gene>
<name>A0A1M6NBF2_9ACTN</name>
<dbReference type="GO" id="GO:0019305">
    <property type="term" value="P:dTDP-rhamnose biosynthetic process"/>
    <property type="evidence" value="ECO:0007669"/>
    <property type="project" value="TreeGrafter"/>
</dbReference>
<dbReference type="InterPro" id="IPR011051">
    <property type="entry name" value="RmlC_Cupin_sf"/>
</dbReference>
<sequence>MTDLGAEPTVIEGLTILRGGVQSTDQGWFKEGWHAGRLASLGIAGFTPVQLNVLHTNRRGVTRGFHAEPWNRIVSIVAGRALGAWVDLRPGPGFGTVATCELDADTAVFVPRGVANAHQILTEETTFLFLMDSNWTPSARELGAYVNLFDPVLGIEWPIGAAEAEVSERDLALPWLAETSLMPGFEVEPYRVLFVCTGNICRSPYAEVVAAASGMVGVEFASAGTHAVVGAGMEPSMEMLLPDGVDGSGHRARQLTRELAEEADLIVTLAAEHRRWVLDAWPGCGQKVFVIGQVAREMGGLPVGLRLGELAGHLWRHRSSAPGDDVPDPYRRGDAAAREAAGRIDGAVGAIVEGLRALKR</sequence>
<dbReference type="STRING" id="1123357.SAMN02745244_03601"/>
<dbReference type="SUPFAM" id="SSF52788">
    <property type="entry name" value="Phosphotyrosine protein phosphatases I"/>
    <property type="match status" value="1"/>
</dbReference>
<dbReference type="InterPro" id="IPR014710">
    <property type="entry name" value="RmlC-like_jellyroll"/>
</dbReference>
<protein>
    <submittedName>
        <fullName evidence="4">dTDP-4-dehydrorhamnose 3,5-epimerase</fullName>
    </submittedName>
</protein>
<dbReference type="GO" id="GO:0008830">
    <property type="term" value="F:dTDP-4-dehydrorhamnose 3,5-epimerase activity"/>
    <property type="evidence" value="ECO:0007669"/>
    <property type="project" value="InterPro"/>
</dbReference>
<dbReference type="SMART" id="SM00226">
    <property type="entry name" value="LMWPc"/>
    <property type="match status" value="1"/>
</dbReference>
<evidence type="ECO:0000313" key="5">
    <source>
        <dbReference type="Proteomes" id="UP000184512"/>
    </source>
</evidence>
<dbReference type="RefSeq" id="WP_073191257.1">
    <property type="nucleotide sequence ID" value="NZ_FQZG01000110.1"/>
</dbReference>
<evidence type="ECO:0000256" key="1">
    <source>
        <dbReference type="ARBA" id="ARBA00010154"/>
    </source>
</evidence>
<dbReference type="GO" id="GO:0000271">
    <property type="term" value="P:polysaccharide biosynthetic process"/>
    <property type="evidence" value="ECO:0007669"/>
    <property type="project" value="TreeGrafter"/>
</dbReference>
<dbReference type="GO" id="GO:0005829">
    <property type="term" value="C:cytosol"/>
    <property type="evidence" value="ECO:0007669"/>
    <property type="project" value="TreeGrafter"/>
</dbReference>
<dbReference type="PANTHER" id="PTHR21047:SF2">
    <property type="entry name" value="THYMIDINE DIPHOSPHO-4-KETO-RHAMNOSE 3,5-EPIMERASE"/>
    <property type="match status" value="1"/>
</dbReference>
<evidence type="ECO:0000313" key="4">
    <source>
        <dbReference type="EMBL" id="SHJ93009.1"/>
    </source>
</evidence>
<comment type="similarity">
    <text evidence="1">Belongs to the dTDP-4-dehydrorhamnose 3,5-epimerase family.</text>
</comment>
<reference evidence="4 5" key="1">
    <citation type="submission" date="2016-11" db="EMBL/GenBank/DDBJ databases">
        <authorList>
            <person name="Jaros S."/>
            <person name="Januszkiewicz K."/>
            <person name="Wedrychowicz H."/>
        </authorList>
    </citation>
    <scope>NUCLEOTIDE SEQUENCE [LARGE SCALE GENOMIC DNA]</scope>
    <source>
        <strain evidence="4 5">DSM 12906</strain>
    </source>
</reference>
<dbReference type="PANTHER" id="PTHR21047">
    <property type="entry name" value="DTDP-6-DEOXY-D-GLUCOSE-3,5 EPIMERASE"/>
    <property type="match status" value="1"/>
</dbReference>
<feature type="site" description="Participates in a stacking interaction with the thymidine ring of dTDP-4-oxo-6-deoxyglucose" evidence="2">
    <location>
        <position position="135"/>
    </location>
</feature>
<dbReference type="InterPro" id="IPR000888">
    <property type="entry name" value="RmlC-like"/>
</dbReference>
<dbReference type="InterPro" id="IPR036196">
    <property type="entry name" value="Ptyr_pPase_sf"/>
</dbReference>
<dbReference type="AlphaFoldDB" id="A0A1M6NBF2"/>
<keyword evidence="5" id="KW-1185">Reference proteome</keyword>
<dbReference type="Gene3D" id="2.60.120.10">
    <property type="entry name" value="Jelly Rolls"/>
    <property type="match status" value="1"/>
</dbReference>
<evidence type="ECO:0000259" key="3">
    <source>
        <dbReference type="SMART" id="SM00226"/>
    </source>
</evidence>
<feature type="domain" description="Phosphotyrosine protein phosphatase I" evidence="3">
    <location>
        <begin position="190"/>
        <end position="354"/>
    </location>
</feature>
<dbReference type="SUPFAM" id="SSF51182">
    <property type="entry name" value="RmlC-like cupins"/>
    <property type="match status" value="1"/>
</dbReference>
<organism evidence="4 5">
    <name type="scientific">Tessaracoccus bendigoensis DSM 12906</name>
    <dbReference type="NCBI Taxonomy" id="1123357"/>
    <lineage>
        <taxon>Bacteria</taxon>
        <taxon>Bacillati</taxon>
        <taxon>Actinomycetota</taxon>
        <taxon>Actinomycetes</taxon>
        <taxon>Propionibacteriales</taxon>
        <taxon>Propionibacteriaceae</taxon>
        <taxon>Tessaracoccus</taxon>
    </lineage>
</organism>
<accession>A0A1M6NBF2</accession>
<dbReference type="InterPro" id="IPR023485">
    <property type="entry name" value="Ptyr_pPase"/>
</dbReference>